<keyword evidence="11" id="KW-1185">Reference proteome</keyword>
<keyword evidence="5 8" id="KW-1133">Transmembrane helix</keyword>
<evidence type="ECO:0000256" key="9">
    <source>
        <dbReference type="SAM" id="SignalP"/>
    </source>
</evidence>
<organism evidence="11 12">
    <name type="scientific">Drosophila hydei</name>
    <name type="common">Fruit fly</name>
    <dbReference type="NCBI Taxonomy" id="7224"/>
    <lineage>
        <taxon>Eukaryota</taxon>
        <taxon>Metazoa</taxon>
        <taxon>Ecdysozoa</taxon>
        <taxon>Arthropoda</taxon>
        <taxon>Hexapoda</taxon>
        <taxon>Insecta</taxon>
        <taxon>Pterygota</taxon>
        <taxon>Neoptera</taxon>
        <taxon>Endopterygota</taxon>
        <taxon>Diptera</taxon>
        <taxon>Brachycera</taxon>
        <taxon>Muscomorpha</taxon>
        <taxon>Ephydroidea</taxon>
        <taxon>Drosophilidae</taxon>
        <taxon>Drosophila</taxon>
    </lineage>
</organism>
<sequence length="594" mass="67193">MHSQCLLLVLLYVAVSEASDITNIVFGNVKEGVVAAFGDFNSDELTDIFVIQDDRKMLQILYGADTEPLLRLGPFCYFNDKRIVSVTPGDFDGDALMDVMVNVERSKDIYDVYINWGNTTMLNCSREPIIQTRGEAMTLDFNHDMIIDLYGLDPNDTRSFWIFNNKREPPTVTHQAMPTGGTAQTLIIPNANAYLDLNGDYLADLFLQTKTSYEIWYGINEKNGQENFSYQHSITYELVGTNDYVVGQAVFMDFELRGVQNIVVPFCVQENCKNSTIFVHDGHMFYDVHVNFKDPHGVTWAFVPPDPNDVYLKTITARSGDFNLDGYPDLLVTLQPLSVAKPVMQTFLLENIACKTCSKKFKRTFEVHWSALTPMGNNTVAGAFYDFYQDGVLDVILMEKQQNGNYRPLAFRNTLDYDANFVKVIVLTGLVNPLNPTLRTPLGRKKRTYGSNLPGPIITYNTTTQDGDQQSGSSVQLPQSSYFALQLPYTCFGLGRTPNFVDQLVVGLYGKWHSWTQLIPNSQIIVVPKPLDQPQHWKALLFVTPSKLILTSVVALGGTCLVIVLIILVLYVKEKREDRQERLQESHRFHFDAM</sequence>
<dbReference type="InterPro" id="IPR057089">
    <property type="entry name" value="C2_TIP"/>
</dbReference>
<protein>
    <submittedName>
        <fullName evidence="12">T-cell immunomodulatory protein</fullName>
    </submittedName>
</protein>
<comment type="subcellular location">
    <subcellularLocation>
        <location evidence="1">Membrane</location>
        <topology evidence="1">Single-pass type I membrane protein</topology>
    </subcellularLocation>
</comment>
<dbReference type="InterPro" id="IPR013517">
    <property type="entry name" value="FG-GAP"/>
</dbReference>
<keyword evidence="3 8" id="KW-0812">Transmembrane</keyword>
<dbReference type="RefSeq" id="XP_023164433.1">
    <property type="nucleotide sequence ID" value="XM_023308665.2"/>
</dbReference>
<dbReference type="GeneID" id="111595099"/>
<dbReference type="AlphaFoldDB" id="A0A6J1LC76"/>
<keyword evidence="7" id="KW-0325">Glycoprotein</keyword>
<evidence type="ECO:0000256" key="6">
    <source>
        <dbReference type="ARBA" id="ARBA00023136"/>
    </source>
</evidence>
<dbReference type="Pfam" id="PF13517">
    <property type="entry name" value="FG-GAP_3"/>
    <property type="match status" value="1"/>
</dbReference>
<dbReference type="OrthoDB" id="10250728at2759"/>
<dbReference type="InterPro" id="IPR028994">
    <property type="entry name" value="Integrin_alpha_N"/>
</dbReference>
<proteinExistence type="inferred from homology"/>
<feature type="domain" description="T-cell immunomodulatory protein TIP C2" evidence="10">
    <location>
        <begin position="448"/>
        <end position="542"/>
    </location>
</feature>
<feature type="signal peptide" evidence="9">
    <location>
        <begin position="1"/>
        <end position="18"/>
    </location>
</feature>
<accession>A0A6J1LC76</accession>
<feature type="chain" id="PRO_5026999316" evidence="9">
    <location>
        <begin position="19"/>
        <end position="594"/>
    </location>
</feature>
<dbReference type="Pfam" id="PF23122">
    <property type="entry name" value="C2_ITFG1"/>
    <property type="match status" value="1"/>
</dbReference>
<name>A0A6J1LC76_DROHY</name>
<gene>
    <name evidence="12" type="primary">LOC111595099</name>
</gene>
<evidence type="ECO:0000256" key="8">
    <source>
        <dbReference type="SAM" id="Phobius"/>
    </source>
</evidence>
<keyword evidence="6 8" id="KW-0472">Membrane</keyword>
<comment type="similarity">
    <text evidence="2">Belongs to the TIP family.</text>
</comment>
<evidence type="ECO:0000256" key="2">
    <source>
        <dbReference type="ARBA" id="ARBA00006496"/>
    </source>
</evidence>
<dbReference type="OMA" id="PGDWIPW"/>
<evidence type="ECO:0000256" key="7">
    <source>
        <dbReference type="ARBA" id="ARBA00023180"/>
    </source>
</evidence>
<evidence type="ECO:0000256" key="4">
    <source>
        <dbReference type="ARBA" id="ARBA00022729"/>
    </source>
</evidence>
<dbReference type="SUPFAM" id="SSF69318">
    <property type="entry name" value="Integrin alpha N-terminal domain"/>
    <property type="match status" value="1"/>
</dbReference>
<keyword evidence="4 9" id="KW-0732">Signal</keyword>
<evidence type="ECO:0000259" key="10">
    <source>
        <dbReference type="Pfam" id="PF23122"/>
    </source>
</evidence>
<evidence type="ECO:0000313" key="12">
    <source>
        <dbReference type="RefSeq" id="XP_023164433.1"/>
    </source>
</evidence>
<evidence type="ECO:0000256" key="1">
    <source>
        <dbReference type="ARBA" id="ARBA00004479"/>
    </source>
</evidence>
<dbReference type="PANTHER" id="PTHR13412:SF0">
    <property type="entry name" value="T-CELL IMMUNOMODULATORY PROTEIN"/>
    <property type="match status" value="1"/>
</dbReference>
<evidence type="ECO:0000313" key="11">
    <source>
        <dbReference type="Proteomes" id="UP000504633"/>
    </source>
</evidence>
<dbReference type="Proteomes" id="UP000504633">
    <property type="component" value="Unplaced"/>
</dbReference>
<feature type="transmembrane region" description="Helical" evidence="8">
    <location>
        <begin position="548"/>
        <end position="572"/>
    </location>
</feature>
<dbReference type="PANTHER" id="PTHR13412">
    <property type="entry name" value="T-CELL IMMUNOMODULATORY PROTEIN HOMOLOG"/>
    <property type="match status" value="1"/>
</dbReference>
<dbReference type="Gene3D" id="2.130.10.130">
    <property type="entry name" value="Integrin alpha, N-terminal"/>
    <property type="match status" value="1"/>
</dbReference>
<evidence type="ECO:0000256" key="5">
    <source>
        <dbReference type="ARBA" id="ARBA00022989"/>
    </source>
</evidence>
<dbReference type="InterPro" id="IPR024881">
    <property type="entry name" value="Tip"/>
</dbReference>
<dbReference type="KEGG" id="dhe:111595099"/>
<reference evidence="12" key="1">
    <citation type="submission" date="2025-08" db="UniProtKB">
        <authorList>
            <consortium name="RefSeq"/>
        </authorList>
    </citation>
    <scope>IDENTIFICATION</scope>
    <source>
        <strain evidence="12">15085-1641.00</strain>
        <tissue evidence="12">Whole body</tissue>
    </source>
</reference>
<dbReference type="GO" id="GO:0005886">
    <property type="term" value="C:plasma membrane"/>
    <property type="evidence" value="ECO:0007669"/>
    <property type="project" value="TreeGrafter"/>
</dbReference>
<evidence type="ECO:0000256" key="3">
    <source>
        <dbReference type="ARBA" id="ARBA00022692"/>
    </source>
</evidence>